<dbReference type="GO" id="GO:0030621">
    <property type="term" value="F:U4 snRNA binding"/>
    <property type="evidence" value="ECO:0007669"/>
    <property type="project" value="TreeGrafter"/>
</dbReference>
<dbReference type="EMBL" id="JASBNA010000029">
    <property type="protein sequence ID" value="KAK7683848.1"/>
    <property type="molecule type" value="Genomic_DNA"/>
</dbReference>
<sequence length="711" mass="79862">MVKESSPTCSPSPLSFHTTTSSAPPPSRHRMATAYYEHDHPFPPLDHSDDSSEESSDSSSVMDSTPRFSRLLTSVLGSPFLTTSDLPFMDDISSLHANDDDDLETVDGTFMAVPRNYTVTRPPSPAPSFRTETYSIVDWTDQHDVFSTQARPSLSDAAPKCNFALRSSFLSGSTPGSSTFRHSPTPTTPYNSIRFPSPHAFKSSRSLNLLPKIWDAIRESSPTRKCKRRMDLTASIWAELEGEAFVDYASLPPLDGEEGELIDDEACFIDVRAVTGVDIISQLPDEIALYIISFLDIQDVLSCLAVSRIWRRFAQDNLIWKDLFKRRKCDGWDIDLRRITRRTPHEWIPLDWHELYKTRAELHRRWSPNPTVVTNFNSEDKENVSLWDPKVHRISGHMDSVYCLEFDSSKIITGSRDRTIKVWSLKTGKCLATFVGHSGSVLCLKFDKDWDLDDANTHPMYPSWKKGTMVSGSSDCLVFVWDVFSCSSEDDEGNVTQVVTANVRGVLRGHSGGVLDLRIDSKWIISCSKDAQVLVWDRETLALHRTFRGHEGPVNALGLQGDKVVSASGDGKMMLWDISSGERLRTFEGHDRGLACIEFKDDIIVSGSNDCKIKVWKASTGECVRTLTGHESLVRALSFDSRSGRLVSGSYDRSVKIWNLETGKLVREFRGCHSSHIFDVRFDCSRIVSTSHDQKIVILDFTEGLDTTLFV</sequence>
<dbReference type="InterPro" id="IPR001810">
    <property type="entry name" value="F-box_dom"/>
</dbReference>
<dbReference type="InterPro" id="IPR019775">
    <property type="entry name" value="WD40_repeat_CS"/>
</dbReference>
<dbReference type="GO" id="GO:0046540">
    <property type="term" value="C:U4/U6 x U5 tri-snRNP complex"/>
    <property type="evidence" value="ECO:0007669"/>
    <property type="project" value="TreeGrafter"/>
</dbReference>
<evidence type="ECO:0000313" key="6">
    <source>
        <dbReference type="EMBL" id="KAK7683848.1"/>
    </source>
</evidence>
<dbReference type="InterPro" id="IPR020472">
    <property type="entry name" value="WD40_PAC1"/>
</dbReference>
<proteinExistence type="predicted"/>
<evidence type="ECO:0000256" key="2">
    <source>
        <dbReference type="ARBA" id="ARBA00022737"/>
    </source>
</evidence>
<evidence type="ECO:0000259" key="5">
    <source>
        <dbReference type="PROSITE" id="PS50181"/>
    </source>
</evidence>
<dbReference type="PRINTS" id="PR00320">
    <property type="entry name" value="GPROTEINBRPT"/>
</dbReference>
<reference evidence="6 7" key="1">
    <citation type="submission" date="2022-09" db="EMBL/GenBank/DDBJ databases">
        <authorList>
            <person name="Palmer J.M."/>
        </authorList>
    </citation>
    <scope>NUCLEOTIDE SEQUENCE [LARGE SCALE GENOMIC DNA]</scope>
    <source>
        <strain evidence="6 7">DSM 7382</strain>
    </source>
</reference>
<dbReference type="InterPro" id="IPR036322">
    <property type="entry name" value="WD40_repeat_dom_sf"/>
</dbReference>
<feature type="repeat" description="WD" evidence="3">
    <location>
        <begin position="507"/>
        <end position="546"/>
    </location>
</feature>
<keyword evidence="7" id="KW-1185">Reference proteome</keyword>
<dbReference type="PROSITE" id="PS00678">
    <property type="entry name" value="WD_REPEATS_1"/>
    <property type="match status" value="2"/>
</dbReference>
<dbReference type="InterPro" id="IPR001680">
    <property type="entry name" value="WD40_rpt"/>
</dbReference>
<feature type="domain" description="F-box" evidence="5">
    <location>
        <begin position="277"/>
        <end position="323"/>
    </location>
</feature>
<keyword evidence="2" id="KW-0677">Repeat</keyword>
<dbReference type="PROSITE" id="PS50181">
    <property type="entry name" value="FBOX"/>
    <property type="match status" value="1"/>
</dbReference>
<dbReference type="GO" id="GO:0017070">
    <property type="term" value="F:U6 snRNA binding"/>
    <property type="evidence" value="ECO:0007669"/>
    <property type="project" value="TreeGrafter"/>
</dbReference>
<dbReference type="SUPFAM" id="SSF81383">
    <property type="entry name" value="F-box domain"/>
    <property type="match status" value="1"/>
</dbReference>
<dbReference type="CDD" id="cd00200">
    <property type="entry name" value="WD40"/>
    <property type="match status" value="1"/>
</dbReference>
<comment type="caution">
    <text evidence="6">The sequence shown here is derived from an EMBL/GenBank/DDBJ whole genome shotgun (WGS) entry which is preliminary data.</text>
</comment>
<dbReference type="Gene3D" id="2.130.10.10">
    <property type="entry name" value="YVTN repeat-like/Quinoprotein amine dehydrogenase"/>
    <property type="match status" value="2"/>
</dbReference>
<dbReference type="PANTHER" id="PTHR19846">
    <property type="entry name" value="WD40 REPEAT PROTEIN"/>
    <property type="match status" value="1"/>
</dbReference>
<dbReference type="PROSITE" id="PS50082">
    <property type="entry name" value="WD_REPEATS_2"/>
    <property type="match status" value="5"/>
</dbReference>
<dbReference type="PANTHER" id="PTHR19846:SF0">
    <property type="entry name" value="PRE-MRNA PROCESSING FACTOR 4"/>
    <property type="match status" value="1"/>
</dbReference>
<dbReference type="InterPro" id="IPR036047">
    <property type="entry name" value="F-box-like_dom_sf"/>
</dbReference>
<dbReference type="SUPFAM" id="SSF50978">
    <property type="entry name" value="WD40 repeat-like"/>
    <property type="match status" value="1"/>
</dbReference>
<feature type="repeat" description="WD" evidence="3">
    <location>
        <begin position="627"/>
        <end position="668"/>
    </location>
</feature>
<dbReference type="SMART" id="SM00256">
    <property type="entry name" value="FBOX"/>
    <property type="match status" value="1"/>
</dbReference>
<feature type="repeat" description="WD" evidence="3">
    <location>
        <begin position="394"/>
        <end position="433"/>
    </location>
</feature>
<name>A0AAW0FS24_9APHY</name>
<evidence type="ECO:0000256" key="4">
    <source>
        <dbReference type="SAM" id="MobiDB-lite"/>
    </source>
</evidence>
<dbReference type="GO" id="GO:0000398">
    <property type="term" value="P:mRNA splicing, via spliceosome"/>
    <property type="evidence" value="ECO:0007669"/>
    <property type="project" value="TreeGrafter"/>
</dbReference>
<gene>
    <name evidence="6" type="ORF">QCA50_013226</name>
</gene>
<evidence type="ECO:0000256" key="1">
    <source>
        <dbReference type="ARBA" id="ARBA00022574"/>
    </source>
</evidence>
<keyword evidence="1 3" id="KW-0853">WD repeat</keyword>
<dbReference type="Pfam" id="PF00400">
    <property type="entry name" value="WD40"/>
    <property type="match status" value="6"/>
</dbReference>
<dbReference type="Proteomes" id="UP001385951">
    <property type="component" value="Unassembled WGS sequence"/>
</dbReference>
<protein>
    <recommendedName>
        <fullName evidence="5">F-box domain-containing protein</fullName>
    </recommendedName>
</protein>
<evidence type="ECO:0000313" key="7">
    <source>
        <dbReference type="Proteomes" id="UP001385951"/>
    </source>
</evidence>
<feature type="compositionally biased region" description="Polar residues" evidence="4">
    <location>
        <begin position="1"/>
        <end position="22"/>
    </location>
</feature>
<dbReference type="Gene3D" id="1.20.1280.50">
    <property type="match status" value="1"/>
</dbReference>
<feature type="compositionally biased region" description="Basic and acidic residues" evidence="4">
    <location>
        <begin position="36"/>
        <end position="50"/>
    </location>
</feature>
<feature type="repeat" description="WD" evidence="3">
    <location>
        <begin position="547"/>
        <end position="586"/>
    </location>
</feature>
<dbReference type="PROSITE" id="PS50294">
    <property type="entry name" value="WD_REPEATS_REGION"/>
    <property type="match status" value="4"/>
</dbReference>
<dbReference type="Pfam" id="PF12937">
    <property type="entry name" value="F-box-like"/>
    <property type="match status" value="1"/>
</dbReference>
<feature type="repeat" description="WD" evidence="3">
    <location>
        <begin position="587"/>
        <end position="626"/>
    </location>
</feature>
<evidence type="ECO:0000256" key="3">
    <source>
        <dbReference type="PROSITE-ProRule" id="PRU00221"/>
    </source>
</evidence>
<dbReference type="InterPro" id="IPR015943">
    <property type="entry name" value="WD40/YVTN_repeat-like_dom_sf"/>
</dbReference>
<dbReference type="AlphaFoldDB" id="A0AAW0FS24"/>
<feature type="region of interest" description="Disordered" evidence="4">
    <location>
        <begin position="1"/>
        <end position="64"/>
    </location>
</feature>
<organism evidence="6 7">
    <name type="scientific">Cerrena zonata</name>
    <dbReference type="NCBI Taxonomy" id="2478898"/>
    <lineage>
        <taxon>Eukaryota</taxon>
        <taxon>Fungi</taxon>
        <taxon>Dikarya</taxon>
        <taxon>Basidiomycota</taxon>
        <taxon>Agaricomycotina</taxon>
        <taxon>Agaricomycetes</taxon>
        <taxon>Polyporales</taxon>
        <taxon>Cerrenaceae</taxon>
        <taxon>Cerrena</taxon>
    </lineage>
</organism>
<accession>A0AAW0FS24</accession>
<dbReference type="SMART" id="SM00320">
    <property type="entry name" value="WD40"/>
    <property type="match status" value="7"/>
</dbReference>